<dbReference type="EMBL" id="CAXDID020000095">
    <property type="protein sequence ID" value="CAL6024398.1"/>
    <property type="molecule type" value="Genomic_DNA"/>
</dbReference>
<organism evidence="5">
    <name type="scientific">Hexamita inflata</name>
    <dbReference type="NCBI Taxonomy" id="28002"/>
    <lineage>
        <taxon>Eukaryota</taxon>
        <taxon>Metamonada</taxon>
        <taxon>Diplomonadida</taxon>
        <taxon>Hexamitidae</taxon>
        <taxon>Hexamitinae</taxon>
        <taxon>Hexamita</taxon>
    </lineage>
</organism>
<dbReference type="AlphaFoldDB" id="A0AA86R2E5"/>
<dbReference type="Gene3D" id="3.60.21.10">
    <property type="match status" value="1"/>
</dbReference>
<feature type="transmembrane region" description="Helical" evidence="2">
    <location>
        <begin position="66"/>
        <end position="87"/>
    </location>
</feature>
<reference evidence="6 8" key="2">
    <citation type="submission" date="2024-07" db="EMBL/GenBank/DDBJ databases">
        <authorList>
            <person name="Akdeniz Z."/>
        </authorList>
    </citation>
    <scope>NUCLEOTIDE SEQUENCE [LARGE SCALE GENOMIC DNA]</scope>
</reference>
<evidence type="ECO:0000313" key="7">
    <source>
        <dbReference type="EMBL" id="CAL6024398.1"/>
    </source>
</evidence>
<dbReference type="EMBL" id="CAXDID020000095">
    <property type="protein sequence ID" value="CAL6024392.1"/>
    <property type="molecule type" value="Genomic_DNA"/>
</dbReference>
<keyword evidence="2" id="KW-0812">Transmembrane</keyword>
<gene>
    <name evidence="6" type="ORF">HINF_LOCUS29596</name>
    <name evidence="7" type="ORF">HINF_LOCUS29599</name>
    <name evidence="4" type="ORF">HINF_LOCUS52609</name>
    <name evidence="5" type="ORF">HINF_LOCUS52612</name>
</gene>
<evidence type="ECO:0000313" key="6">
    <source>
        <dbReference type="EMBL" id="CAL6024392.1"/>
    </source>
</evidence>
<name>A0AA86R2E5_9EUKA</name>
<reference evidence="5" key="1">
    <citation type="submission" date="2023-06" db="EMBL/GenBank/DDBJ databases">
        <authorList>
            <person name="Kurt Z."/>
        </authorList>
    </citation>
    <scope>NUCLEOTIDE SEQUENCE</scope>
</reference>
<proteinExistence type="predicted"/>
<keyword evidence="1" id="KW-0732">Signal</keyword>
<sequence>MRTAQAIEIVSENQSGLDAVRARQINKRFNLCNNICHIFNILDFLIQLTLLILFAVNYIRLTEEHIYWYFNVVIVGFSLINIFMSALSSHLLKEFRNAKKTKHGKRLSWASIVFTTMFVCFTIASLCGQDYHRIGDQYGPIFFPYNDQIQVHWWTKQKQSTLVQLNGQYYTSTNNINSTQQIADSADVLSKSHFHNVLVPRANGTYKVFNTIDGSSVDVVQQYPDQVTRMLISSDTHGVRQYAQLMGSDFQLHLHAGDVSMCGHHSEFFDNFYNTHTRPTIMCVGNHDQIGEISQIMQRDYDYFKQTFADVSVYSLFIFKYASIAENRRVTTKMLKWLKTELQAETLSKVFILIHQPIYSKGFFGAKSGFTARLNEVIDATNKVTAVISGHDHIFSAYERNGVNYFVVGSGGGYLDRPQGWSAQGPSSGFGGEYHLASYSDFAKLEVDLAGNGIKYTLRRLVDQAVLWEYSK</sequence>
<dbReference type="PANTHER" id="PTHR22953">
    <property type="entry name" value="ACID PHOSPHATASE RELATED"/>
    <property type="match status" value="1"/>
</dbReference>
<evidence type="ECO:0000256" key="1">
    <source>
        <dbReference type="ARBA" id="ARBA00022729"/>
    </source>
</evidence>
<keyword evidence="2" id="KW-0472">Membrane</keyword>
<evidence type="ECO:0000256" key="2">
    <source>
        <dbReference type="SAM" id="Phobius"/>
    </source>
</evidence>
<evidence type="ECO:0000313" key="5">
    <source>
        <dbReference type="EMBL" id="CAI9964967.1"/>
    </source>
</evidence>
<dbReference type="GO" id="GO:0003993">
    <property type="term" value="F:acid phosphatase activity"/>
    <property type="evidence" value="ECO:0007669"/>
    <property type="project" value="InterPro"/>
</dbReference>
<evidence type="ECO:0000313" key="4">
    <source>
        <dbReference type="EMBL" id="CAI9964964.1"/>
    </source>
</evidence>
<evidence type="ECO:0000259" key="3">
    <source>
        <dbReference type="Pfam" id="PF00149"/>
    </source>
</evidence>
<evidence type="ECO:0000313" key="8">
    <source>
        <dbReference type="Proteomes" id="UP001642409"/>
    </source>
</evidence>
<dbReference type="Pfam" id="PF00149">
    <property type="entry name" value="Metallophos"/>
    <property type="match status" value="1"/>
</dbReference>
<dbReference type="InterPro" id="IPR039331">
    <property type="entry name" value="PAPs-like"/>
</dbReference>
<comment type="caution">
    <text evidence="5">The sequence shown here is derived from an EMBL/GenBank/DDBJ whole genome shotgun (WGS) entry which is preliminary data.</text>
</comment>
<dbReference type="SUPFAM" id="SSF56300">
    <property type="entry name" value="Metallo-dependent phosphatases"/>
    <property type="match status" value="1"/>
</dbReference>
<dbReference type="PANTHER" id="PTHR22953:SF153">
    <property type="entry name" value="PURPLE ACID PHOSPHATASE"/>
    <property type="match status" value="1"/>
</dbReference>
<accession>A0AA86R2E5</accession>
<dbReference type="InterPro" id="IPR029052">
    <property type="entry name" value="Metallo-depent_PP-like"/>
</dbReference>
<dbReference type="Proteomes" id="UP001642409">
    <property type="component" value="Unassembled WGS sequence"/>
</dbReference>
<feature type="domain" description="Calcineurin-like phosphoesterase" evidence="3">
    <location>
        <begin position="230"/>
        <end position="394"/>
    </location>
</feature>
<protein>
    <submittedName>
        <fullName evidence="5">Alkaline phosphatase</fullName>
    </submittedName>
    <submittedName>
        <fullName evidence="6">Alkaline_phosphatase</fullName>
    </submittedName>
</protein>
<feature type="transmembrane region" description="Helical" evidence="2">
    <location>
        <begin position="31"/>
        <end position="54"/>
    </location>
</feature>
<dbReference type="EMBL" id="CATOUU010000983">
    <property type="protein sequence ID" value="CAI9964964.1"/>
    <property type="molecule type" value="Genomic_DNA"/>
</dbReference>
<feature type="transmembrane region" description="Helical" evidence="2">
    <location>
        <begin position="107"/>
        <end position="126"/>
    </location>
</feature>
<keyword evidence="2" id="KW-1133">Transmembrane helix</keyword>
<dbReference type="InterPro" id="IPR004843">
    <property type="entry name" value="Calcineurin-like_PHP"/>
</dbReference>
<dbReference type="EMBL" id="CATOUU010000983">
    <property type="protein sequence ID" value="CAI9964967.1"/>
    <property type="molecule type" value="Genomic_DNA"/>
</dbReference>
<keyword evidence="8" id="KW-1185">Reference proteome</keyword>